<feature type="compositionally biased region" description="Polar residues" evidence="1">
    <location>
        <begin position="54"/>
        <end position="79"/>
    </location>
</feature>
<dbReference type="PANTHER" id="PTHR43056">
    <property type="entry name" value="PEPTIDASE S9 PROLYL OLIGOPEPTIDASE"/>
    <property type="match status" value="1"/>
</dbReference>
<dbReference type="AlphaFoldDB" id="A0A0C9W6E9"/>
<dbReference type="PANTHER" id="PTHR43056:SF5">
    <property type="entry name" value="PEPTIDASE S9 PROLYL OLIGOPEPTIDASE CATALYTIC DOMAIN-CONTAINING PROTEIN"/>
    <property type="match status" value="1"/>
</dbReference>
<dbReference type="Proteomes" id="UP000053820">
    <property type="component" value="Unassembled WGS sequence"/>
</dbReference>
<dbReference type="InterPro" id="IPR050585">
    <property type="entry name" value="Xaa-Pro_dipeptidyl-ppase/CocE"/>
</dbReference>
<dbReference type="HOGENOM" id="CLU_293018_0_0_1"/>
<sequence length="1038" mass="110713">MTTPYTSTPFIQISPYLGVPQTPGTPTPTRGRGAKRGRKPRGTVLTGLNAGHLASSNTSAQGGQGSTPGVQFTPVQWTNPSLPAASTAGASSSTPALANQQSAAAGVPGIDPSLDGADEGSSSNTAATQNQTIVLPASSADPTTSAPQPNANASAPGSTPKPGTGGGGGEEDGEGEDELLPAMADDDYSAQLKWQSESKDNLKVLMDNFSPAQYDRFEAYRRHALPKQAVRRVIQQTTGQQVSQPVAQIVAGFAKVFVGEIVEKGVTTPALLHPTTSERRIGCTKRRRAEWGARGQGGDGGCLFGRGLEGCWLQALSTTELDIIIMDPQAEVKLAPYGTWTSPITSDLVSGSNIIISYVFVDPITQHVYHIERRPAEGAVHEYGGGAASAYGGLIYFSNVGDGRVYKFAVTEEGVCAEPTPDTPPDLPILLPTPHPSQQHLLVAISEDHTEDTPSRVVNSLVYIDTLTCTVYPLISGAHFYGAPTFSLDGTKLAWQEWNHPHVPWAGTDIYVANISASPTSILETSRTRIAHSTTPQATRPGSCVSYVSWLTNASLLFLAEDGGWRNPWVYSLSSRDARPVLREPMEEDFASIYKLLGSSYYAPLHFSDSEDGASASDTTESIFVAFVFVAFRGGQSVLYILDVSSLGNVEVIEAPKKDTADVMFIAPRVDAPSAVIFCSISRSPTWGYTASFSSPGTPETNALAAYISPPRPMTLTLGDGEPLHAVLYAPTNPSFAAPDGEKPPRIVNIHGGPTTVALQSLDWTEQWFTSRGWAWLDVNYRGSSFYDRKYAYFSQLFMDSLNGNWGVLDVRDCVDAPRILPSPPYALVDPARYVIRGGSAGGYTVLNYAAGSACPSTDFKFKAGASLYGIGDLAALGRESHKFESHYLFGLVGGHPDDPGREGVCAEVAAAPGGEDRDAVACAFLHAWNGRKVLQGLADRVVPPAQSQQIVDAIQKNGGSERVRYREYEGEGHGFARADSKKAALEEEAGWFVEVLSIERRFELGGVGSVGCAYLLWNNFGVPGAPVVQTEIGMKSL</sequence>
<evidence type="ECO:0000259" key="3">
    <source>
        <dbReference type="Pfam" id="PF04719"/>
    </source>
</evidence>
<feature type="region of interest" description="Disordered" evidence="1">
    <location>
        <begin position="1"/>
        <end position="177"/>
    </location>
</feature>
<evidence type="ECO:0000259" key="2">
    <source>
        <dbReference type="Pfam" id="PF00326"/>
    </source>
</evidence>
<dbReference type="GO" id="GO:0008236">
    <property type="term" value="F:serine-type peptidase activity"/>
    <property type="evidence" value="ECO:0007669"/>
    <property type="project" value="InterPro"/>
</dbReference>
<evidence type="ECO:0000313" key="4">
    <source>
        <dbReference type="EMBL" id="KIJ58326.1"/>
    </source>
</evidence>
<protein>
    <recommendedName>
        <fullName evidence="6">Dipeptidyl-peptidase V</fullName>
    </recommendedName>
</protein>
<organism evidence="4 5">
    <name type="scientific">Hydnomerulius pinastri MD-312</name>
    <dbReference type="NCBI Taxonomy" id="994086"/>
    <lineage>
        <taxon>Eukaryota</taxon>
        <taxon>Fungi</taxon>
        <taxon>Dikarya</taxon>
        <taxon>Basidiomycota</taxon>
        <taxon>Agaricomycotina</taxon>
        <taxon>Agaricomycetes</taxon>
        <taxon>Agaricomycetidae</taxon>
        <taxon>Boletales</taxon>
        <taxon>Boletales incertae sedis</taxon>
        <taxon>Leucogyrophana</taxon>
    </lineage>
</organism>
<name>A0A0C9W6E9_9AGAM</name>
<feature type="compositionally biased region" description="Polar residues" evidence="1">
    <location>
        <begin position="120"/>
        <end position="133"/>
    </location>
</feature>
<dbReference type="GO" id="GO:0006367">
    <property type="term" value="P:transcription initiation at RNA polymerase II promoter"/>
    <property type="evidence" value="ECO:0007669"/>
    <property type="project" value="InterPro"/>
</dbReference>
<proteinExistence type="predicted"/>
<dbReference type="Pfam" id="PF00326">
    <property type="entry name" value="Peptidase_S9"/>
    <property type="match status" value="1"/>
</dbReference>
<feature type="compositionally biased region" description="Polar residues" evidence="1">
    <location>
        <begin position="1"/>
        <end position="11"/>
    </location>
</feature>
<dbReference type="InterPro" id="IPR001375">
    <property type="entry name" value="Peptidase_S9_cat"/>
</dbReference>
<evidence type="ECO:0000313" key="5">
    <source>
        <dbReference type="Proteomes" id="UP000053820"/>
    </source>
</evidence>
<dbReference type="GO" id="GO:0006508">
    <property type="term" value="P:proteolysis"/>
    <property type="evidence" value="ECO:0007669"/>
    <property type="project" value="InterPro"/>
</dbReference>
<dbReference type="InterPro" id="IPR006809">
    <property type="entry name" value="TAFII28_dom"/>
</dbReference>
<dbReference type="CDD" id="cd08048">
    <property type="entry name" value="HFD_TAF11"/>
    <property type="match status" value="1"/>
</dbReference>
<feature type="compositionally biased region" description="Low complexity" evidence="1">
    <location>
        <begin position="145"/>
        <end position="156"/>
    </location>
</feature>
<dbReference type="Gene3D" id="1.10.20.10">
    <property type="entry name" value="Histone, subunit A"/>
    <property type="match status" value="1"/>
</dbReference>
<dbReference type="InterPro" id="IPR029058">
    <property type="entry name" value="AB_hydrolase_fold"/>
</dbReference>
<gene>
    <name evidence="4" type="ORF">HYDPIDRAFT_190829</name>
</gene>
<dbReference type="EMBL" id="KN839953">
    <property type="protein sequence ID" value="KIJ58326.1"/>
    <property type="molecule type" value="Genomic_DNA"/>
</dbReference>
<evidence type="ECO:0008006" key="6">
    <source>
        <dbReference type="Google" id="ProtNLM"/>
    </source>
</evidence>
<feature type="compositionally biased region" description="Low complexity" evidence="1">
    <location>
        <begin position="20"/>
        <end position="31"/>
    </location>
</feature>
<dbReference type="GO" id="GO:0046982">
    <property type="term" value="F:protein heterodimerization activity"/>
    <property type="evidence" value="ECO:0007669"/>
    <property type="project" value="InterPro"/>
</dbReference>
<feature type="domain" description="TAFII28-like protein" evidence="3">
    <location>
        <begin position="204"/>
        <end position="266"/>
    </location>
</feature>
<dbReference type="SUPFAM" id="SSF69322">
    <property type="entry name" value="Tricorn protease domain 2"/>
    <property type="match status" value="1"/>
</dbReference>
<feature type="compositionally biased region" description="Low complexity" evidence="1">
    <location>
        <begin position="80"/>
        <end position="98"/>
    </location>
</feature>
<dbReference type="SUPFAM" id="SSF47113">
    <property type="entry name" value="Histone-fold"/>
    <property type="match status" value="1"/>
</dbReference>
<feature type="compositionally biased region" description="Basic residues" evidence="1">
    <location>
        <begin position="32"/>
        <end position="41"/>
    </location>
</feature>
<dbReference type="Pfam" id="PF04719">
    <property type="entry name" value="TAFII28"/>
    <property type="match status" value="1"/>
</dbReference>
<dbReference type="Gene3D" id="3.40.50.1820">
    <property type="entry name" value="alpha/beta hydrolase"/>
    <property type="match status" value="1"/>
</dbReference>
<dbReference type="SUPFAM" id="SSF53474">
    <property type="entry name" value="alpha/beta-Hydrolases"/>
    <property type="match status" value="1"/>
</dbReference>
<feature type="domain" description="Peptidase S9 prolyl oligopeptidase catalytic" evidence="2">
    <location>
        <begin position="761"/>
        <end position="998"/>
    </location>
</feature>
<reference evidence="4 5" key="1">
    <citation type="submission" date="2014-04" db="EMBL/GenBank/DDBJ databases">
        <title>Evolutionary Origins and Diversification of the Mycorrhizal Mutualists.</title>
        <authorList>
            <consortium name="DOE Joint Genome Institute"/>
            <consortium name="Mycorrhizal Genomics Consortium"/>
            <person name="Kohler A."/>
            <person name="Kuo A."/>
            <person name="Nagy L.G."/>
            <person name="Floudas D."/>
            <person name="Copeland A."/>
            <person name="Barry K.W."/>
            <person name="Cichocki N."/>
            <person name="Veneault-Fourrey C."/>
            <person name="LaButti K."/>
            <person name="Lindquist E.A."/>
            <person name="Lipzen A."/>
            <person name="Lundell T."/>
            <person name="Morin E."/>
            <person name="Murat C."/>
            <person name="Riley R."/>
            <person name="Ohm R."/>
            <person name="Sun H."/>
            <person name="Tunlid A."/>
            <person name="Henrissat B."/>
            <person name="Grigoriev I.V."/>
            <person name="Hibbett D.S."/>
            <person name="Martin F."/>
        </authorList>
    </citation>
    <scope>NUCLEOTIDE SEQUENCE [LARGE SCALE GENOMIC DNA]</scope>
    <source>
        <strain evidence="4 5">MD-312</strain>
    </source>
</reference>
<dbReference type="GO" id="GO:0005634">
    <property type="term" value="C:nucleus"/>
    <property type="evidence" value="ECO:0007669"/>
    <property type="project" value="InterPro"/>
</dbReference>
<dbReference type="OrthoDB" id="43744at2759"/>
<dbReference type="InterPro" id="IPR009072">
    <property type="entry name" value="Histone-fold"/>
</dbReference>
<evidence type="ECO:0000256" key="1">
    <source>
        <dbReference type="SAM" id="MobiDB-lite"/>
    </source>
</evidence>
<accession>A0A0C9W6E9</accession>
<keyword evidence="5" id="KW-1185">Reference proteome</keyword>